<feature type="domain" description="DUF7000" evidence="1">
    <location>
        <begin position="5"/>
        <end position="157"/>
    </location>
</feature>
<dbReference type="Pfam" id="PF22526">
    <property type="entry name" value="DUF7000"/>
    <property type="match status" value="1"/>
</dbReference>
<dbReference type="InterPro" id="IPR054269">
    <property type="entry name" value="DUF7000"/>
</dbReference>
<dbReference type="AlphaFoldDB" id="A0A2M9Y515"/>
<proteinExistence type="predicted"/>
<organism evidence="2 3">
    <name type="scientific">Leptospira brenneri</name>
    <dbReference type="NCBI Taxonomy" id="2023182"/>
    <lineage>
        <taxon>Bacteria</taxon>
        <taxon>Pseudomonadati</taxon>
        <taxon>Spirochaetota</taxon>
        <taxon>Spirochaetia</taxon>
        <taxon>Leptospirales</taxon>
        <taxon>Leptospiraceae</taxon>
        <taxon>Leptospira</taxon>
    </lineage>
</organism>
<reference evidence="2" key="1">
    <citation type="journal article" date="2019" name="PLoS Negl. Trop. Dis.">
        <title>Revisiting the worldwide diversity of Leptospira species in the environment.</title>
        <authorList>
            <person name="Vincent A.T."/>
            <person name="Schiettekatte O."/>
            <person name="Bourhy P."/>
            <person name="Veyrier F.J."/>
            <person name="Picardeau M."/>
        </authorList>
    </citation>
    <scope>NUCLEOTIDE SEQUENCE [LARGE SCALE GENOMIC DNA]</scope>
    <source>
        <strain evidence="2">201800277</strain>
    </source>
</reference>
<evidence type="ECO:0000313" key="2">
    <source>
        <dbReference type="EMBL" id="TGK96788.1"/>
    </source>
</evidence>
<keyword evidence="3" id="KW-1185">Reference proteome</keyword>
<evidence type="ECO:0000259" key="1">
    <source>
        <dbReference type="Pfam" id="PF22526"/>
    </source>
</evidence>
<dbReference type="Proteomes" id="UP000297891">
    <property type="component" value="Unassembled WGS sequence"/>
</dbReference>
<evidence type="ECO:0000313" key="3">
    <source>
        <dbReference type="Proteomes" id="UP000297891"/>
    </source>
</evidence>
<gene>
    <name evidence="2" type="ORF">EHQ30_09405</name>
</gene>
<comment type="caution">
    <text evidence="2">The sequence shown here is derived from an EMBL/GenBank/DDBJ whole genome shotgun (WGS) entry which is preliminary data.</text>
</comment>
<name>A0A2M9Y515_9LEPT</name>
<dbReference type="EMBL" id="RQFP01000001">
    <property type="protein sequence ID" value="TGK96788.1"/>
    <property type="molecule type" value="Genomic_DNA"/>
</dbReference>
<dbReference type="RefSeq" id="WP_100789953.1">
    <property type="nucleotide sequence ID" value="NZ_NPDQ01000002.1"/>
</dbReference>
<accession>A0A2M9Y515</accession>
<sequence length="165" mass="19663">MKDFNDCVNSYKEQLQIGDIREAYTGLVKYVTKLGTNLSKNLSKSYSFGSLFQGYMDYTYFYYSNQFLKDRKLKMGLVLNHLEMQFEVWLLGQTIPIQERYWEYFKNTKWNKKRTTKPQYSILETVLVENPNFNDLDKLSKQIEDGLVHVTDEIMKDIKTSRLTK</sequence>
<dbReference type="OrthoDB" id="9816011at2"/>
<protein>
    <recommendedName>
        <fullName evidence="1">DUF7000 domain-containing protein</fullName>
    </recommendedName>
</protein>